<evidence type="ECO:0000313" key="3">
    <source>
        <dbReference type="Proteomes" id="UP000807504"/>
    </source>
</evidence>
<reference evidence="2" key="1">
    <citation type="journal article" date="2020" name="bioRxiv">
        <title>Chromosome-level reference genome of the European wasp spider Argiope bruennichi: a resource for studies on range expansion and evolutionary adaptation.</title>
        <authorList>
            <person name="Sheffer M.M."/>
            <person name="Hoppe A."/>
            <person name="Krehenwinkel H."/>
            <person name="Uhl G."/>
            <person name="Kuss A.W."/>
            <person name="Jensen L."/>
            <person name="Jensen C."/>
            <person name="Gillespie R.G."/>
            <person name="Hoff K.J."/>
            <person name="Prost S."/>
        </authorList>
    </citation>
    <scope>NUCLEOTIDE SEQUENCE</scope>
</reference>
<evidence type="ECO:0000259" key="1">
    <source>
        <dbReference type="Pfam" id="PF18701"/>
    </source>
</evidence>
<dbReference type="Proteomes" id="UP000807504">
    <property type="component" value="Unassembled WGS sequence"/>
</dbReference>
<dbReference type="AlphaFoldDB" id="A0A8T0E036"/>
<gene>
    <name evidence="2" type="ORF">HNY73_021501</name>
</gene>
<dbReference type="EMBL" id="JABXBU010002231">
    <property type="protein sequence ID" value="KAF8763301.1"/>
    <property type="molecule type" value="Genomic_DNA"/>
</dbReference>
<dbReference type="InterPro" id="IPR040676">
    <property type="entry name" value="DUF5641"/>
</dbReference>
<name>A0A8T0E036_ARGBR</name>
<reference evidence="2" key="2">
    <citation type="submission" date="2020-06" db="EMBL/GenBank/DDBJ databases">
        <authorList>
            <person name="Sheffer M."/>
        </authorList>
    </citation>
    <scope>NUCLEOTIDE SEQUENCE</scope>
</reference>
<keyword evidence="3" id="KW-1185">Reference proteome</keyword>
<sequence>MLIIKDKGQPVDLWTPGKVTETHPRADGLVRVVVLQPANGLKKIQTVKLMSKERNRYTNSEERKRSEMKCMVLITMSGGFSNGDGKMQEKGPENVEDKCELRYIVKKATINDGRVKDNQCVKVFFDEGQPTGLWNIGKIIETHPRDDETVRVVVLQTANGLKKRETCM</sequence>
<comment type="caution">
    <text evidence="2">The sequence shown here is derived from an EMBL/GenBank/DDBJ whole genome shotgun (WGS) entry which is preliminary data.</text>
</comment>
<accession>A0A8T0E036</accession>
<evidence type="ECO:0000313" key="2">
    <source>
        <dbReference type="EMBL" id="KAF8763301.1"/>
    </source>
</evidence>
<feature type="domain" description="DUF5641" evidence="1">
    <location>
        <begin position="114"/>
        <end position="165"/>
    </location>
</feature>
<feature type="domain" description="DUF5641" evidence="1">
    <location>
        <begin position="1"/>
        <end position="50"/>
    </location>
</feature>
<proteinExistence type="predicted"/>
<dbReference type="Pfam" id="PF18701">
    <property type="entry name" value="DUF5641"/>
    <property type="match status" value="2"/>
</dbReference>
<protein>
    <recommendedName>
        <fullName evidence="1">DUF5641 domain-containing protein</fullName>
    </recommendedName>
</protein>
<organism evidence="2 3">
    <name type="scientific">Argiope bruennichi</name>
    <name type="common">Wasp spider</name>
    <name type="synonym">Aranea bruennichi</name>
    <dbReference type="NCBI Taxonomy" id="94029"/>
    <lineage>
        <taxon>Eukaryota</taxon>
        <taxon>Metazoa</taxon>
        <taxon>Ecdysozoa</taxon>
        <taxon>Arthropoda</taxon>
        <taxon>Chelicerata</taxon>
        <taxon>Arachnida</taxon>
        <taxon>Araneae</taxon>
        <taxon>Araneomorphae</taxon>
        <taxon>Entelegynae</taxon>
        <taxon>Araneoidea</taxon>
        <taxon>Araneidae</taxon>
        <taxon>Argiope</taxon>
    </lineage>
</organism>